<evidence type="ECO:0000256" key="6">
    <source>
        <dbReference type="ARBA" id="ARBA00023027"/>
    </source>
</evidence>
<sequence>MSNNSALLVTGGAGFIGSNFIAYYLKKYPGRQLVNIDKLTYAGNLENLMEAENMDHYHFVHGDISDEALVGDVFNEFDIEGVVHFAAESHVDKSIADSKPFILTNVLGTGVLLEAARRDWSEKGALSQRRFHHISTDEVYGSLEGEGKFTENTPYKPRNPYSATKAGANMLVKSYYTTYGMNVVLSSSSNNYGPRQNDEKLIPTIMRKALSLEPIPIYGDGMNVRDWLYVGDHCRAIDTVFHNGEAGETYNVGGGNEQTNLELTEFICRQLDAINPQLLREKDLTSFSELITFVDDRPGHDLRYAVDDTKLRNHLDWAPEISYVDGLKKTVNWYVNKWKEVVK</sequence>
<dbReference type="InterPro" id="IPR036291">
    <property type="entry name" value="NAD(P)-bd_dom_sf"/>
</dbReference>
<keyword evidence="12" id="KW-1185">Reference proteome</keyword>
<keyword evidence="9" id="KW-0472">Membrane</keyword>
<comment type="cofactor">
    <cofactor evidence="2 8">
        <name>NAD(+)</name>
        <dbReference type="ChEBI" id="CHEBI:57540"/>
    </cofactor>
</comment>
<evidence type="ECO:0000313" key="11">
    <source>
        <dbReference type="EMBL" id="UOQ92969.1"/>
    </source>
</evidence>
<feature type="domain" description="NAD(P)-binding" evidence="10">
    <location>
        <begin position="8"/>
        <end position="330"/>
    </location>
</feature>
<name>A0ABY4GYL5_9BACI</name>
<evidence type="ECO:0000313" key="12">
    <source>
        <dbReference type="Proteomes" id="UP000831880"/>
    </source>
</evidence>
<dbReference type="Proteomes" id="UP000831880">
    <property type="component" value="Chromosome"/>
</dbReference>
<evidence type="ECO:0000256" key="1">
    <source>
        <dbReference type="ARBA" id="ARBA00001539"/>
    </source>
</evidence>
<dbReference type="Gene3D" id="3.90.25.10">
    <property type="entry name" value="UDP-galactose 4-epimerase, domain 1"/>
    <property type="match status" value="1"/>
</dbReference>
<evidence type="ECO:0000259" key="10">
    <source>
        <dbReference type="Pfam" id="PF16363"/>
    </source>
</evidence>
<keyword evidence="7 8" id="KW-0456">Lyase</keyword>
<keyword evidence="6" id="KW-0520">NAD</keyword>
<dbReference type="SUPFAM" id="SSF51735">
    <property type="entry name" value="NAD(P)-binding Rossmann-fold domains"/>
    <property type="match status" value="1"/>
</dbReference>
<comment type="catalytic activity">
    <reaction evidence="1 8">
        <text>dTDP-alpha-D-glucose = dTDP-4-dehydro-6-deoxy-alpha-D-glucose + H2O</text>
        <dbReference type="Rhea" id="RHEA:17221"/>
        <dbReference type="ChEBI" id="CHEBI:15377"/>
        <dbReference type="ChEBI" id="CHEBI:57477"/>
        <dbReference type="ChEBI" id="CHEBI:57649"/>
        <dbReference type="EC" id="4.2.1.46"/>
    </reaction>
</comment>
<dbReference type="EC" id="4.2.1.46" evidence="4 8"/>
<keyword evidence="9" id="KW-0812">Transmembrane</keyword>
<evidence type="ECO:0000256" key="4">
    <source>
        <dbReference type="ARBA" id="ARBA00011990"/>
    </source>
</evidence>
<dbReference type="Pfam" id="PF16363">
    <property type="entry name" value="GDP_Man_Dehyd"/>
    <property type="match status" value="1"/>
</dbReference>
<dbReference type="Gene3D" id="3.40.50.720">
    <property type="entry name" value="NAD(P)-binding Rossmann-like Domain"/>
    <property type="match status" value="1"/>
</dbReference>
<keyword evidence="9" id="KW-1133">Transmembrane helix</keyword>
<proteinExistence type="inferred from homology"/>
<evidence type="ECO:0000256" key="8">
    <source>
        <dbReference type="RuleBase" id="RU004473"/>
    </source>
</evidence>
<dbReference type="RefSeq" id="WP_244752573.1">
    <property type="nucleotide sequence ID" value="NZ_CP095074.1"/>
</dbReference>
<feature type="transmembrane region" description="Helical" evidence="9">
    <location>
        <begin position="6"/>
        <end position="25"/>
    </location>
</feature>
<reference evidence="11 12" key="1">
    <citation type="submission" date="2022-04" db="EMBL/GenBank/DDBJ databases">
        <title>Halobacillus sp. isolated from saltern.</title>
        <authorList>
            <person name="Won M."/>
            <person name="Lee C.-M."/>
            <person name="Woen H.-Y."/>
            <person name="Kwon S.-W."/>
        </authorList>
    </citation>
    <scope>NUCLEOTIDE SEQUENCE [LARGE SCALE GENOMIC DNA]</scope>
    <source>
        <strain evidence="11 12">SSTM10-2</strain>
    </source>
</reference>
<evidence type="ECO:0000256" key="9">
    <source>
        <dbReference type="SAM" id="Phobius"/>
    </source>
</evidence>
<evidence type="ECO:0000256" key="2">
    <source>
        <dbReference type="ARBA" id="ARBA00001911"/>
    </source>
</evidence>
<gene>
    <name evidence="11" type="primary">rfbB</name>
    <name evidence="11" type="ORF">MUO14_21620</name>
</gene>
<dbReference type="InterPro" id="IPR016040">
    <property type="entry name" value="NAD(P)-bd_dom"/>
</dbReference>
<dbReference type="NCBIfam" id="TIGR01181">
    <property type="entry name" value="dTDP_gluc_dehyt"/>
    <property type="match status" value="1"/>
</dbReference>
<accession>A0ABY4GYL5</accession>
<dbReference type="GO" id="GO:0008460">
    <property type="term" value="F:dTDP-glucose 4,6-dehydratase activity"/>
    <property type="evidence" value="ECO:0007669"/>
    <property type="project" value="UniProtKB-EC"/>
</dbReference>
<evidence type="ECO:0000256" key="3">
    <source>
        <dbReference type="ARBA" id="ARBA00008178"/>
    </source>
</evidence>
<evidence type="ECO:0000256" key="5">
    <source>
        <dbReference type="ARBA" id="ARBA00016977"/>
    </source>
</evidence>
<protein>
    <recommendedName>
        <fullName evidence="5 8">dTDP-glucose 4,6-dehydratase</fullName>
        <ecNumber evidence="4 8">4.2.1.46</ecNumber>
    </recommendedName>
</protein>
<evidence type="ECO:0000256" key="7">
    <source>
        <dbReference type="ARBA" id="ARBA00023239"/>
    </source>
</evidence>
<dbReference type="CDD" id="cd05246">
    <property type="entry name" value="dTDP_GD_SDR_e"/>
    <property type="match status" value="1"/>
</dbReference>
<organism evidence="11 12">
    <name type="scientific">Halobacillus shinanisalinarum</name>
    <dbReference type="NCBI Taxonomy" id="2932258"/>
    <lineage>
        <taxon>Bacteria</taxon>
        <taxon>Bacillati</taxon>
        <taxon>Bacillota</taxon>
        <taxon>Bacilli</taxon>
        <taxon>Bacillales</taxon>
        <taxon>Bacillaceae</taxon>
        <taxon>Halobacillus</taxon>
    </lineage>
</organism>
<dbReference type="PANTHER" id="PTHR43000">
    <property type="entry name" value="DTDP-D-GLUCOSE 4,6-DEHYDRATASE-RELATED"/>
    <property type="match status" value="1"/>
</dbReference>
<comment type="similarity">
    <text evidence="3 8">Belongs to the NAD(P)-dependent epimerase/dehydratase family. dTDP-glucose dehydratase subfamily.</text>
</comment>
<dbReference type="EMBL" id="CP095074">
    <property type="protein sequence ID" value="UOQ92969.1"/>
    <property type="molecule type" value="Genomic_DNA"/>
</dbReference>
<dbReference type="InterPro" id="IPR005888">
    <property type="entry name" value="dTDP_Gluc_deHydtase"/>
</dbReference>